<reference evidence="3" key="1">
    <citation type="submission" date="2016-10" db="EMBL/GenBank/DDBJ databases">
        <authorList>
            <person name="Varghese N."/>
            <person name="Submissions S."/>
        </authorList>
    </citation>
    <scope>NUCLEOTIDE SEQUENCE [LARGE SCALE GENOMIC DNA]</scope>
    <source>
        <strain evidence="3">DSM 44771</strain>
    </source>
</reference>
<feature type="region of interest" description="Disordered" evidence="1">
    <location>
        <begin position="1"/>
        <end position="50"/>
    </location>
</feature>
<dbReference type="Proteomes" id="UP000198852">
    <property type="component" value="Unassembled WGS sequence"/>
</dbReference>
<sequence length="50" mass="5628">MGVRIDLAKLAGDTDHADRSTEEPTTERRPLPLPRLLRRRPETTDRSSGS</sequence>
<feature type="compositionally biased region" description="Basic and acidic residues" evidence="1">
    <location>
        <begin position="12"/>
        <end position="30"/>
    </location>
</feature>
<dbReference type="EMBL" id="FOZX01000001">
    <property type="protein sequence ID" value="SFS32655.1"/>
    <property type="molecule type" value="Genomic_DNA"/>
</dbReference>
<gene>
    <name evidence="2" type="ORF">SAMN05660874_00237</name>
</gene>
<accession>A0A1I6NXP5</accession>
<evidence type="ECO:0000256" key="1">
    <source>
        <dbReference type="SAM" id="MobiDB-lite"/>
    </source>
</evidence>
<dbReference type="STRING" id="95161.SAMN05660874_00237"/>
<feature type="compositionally biased region" description="Basic and acidic residues" evidence="1">
    <location>
        <begin position="39"/>
        <end position="50"/>
    </location>
</feature>
<name>A0A1I6NXP5_9PSEU</name>
<keyword evidence="3" id="KW-1185">Reference proteome</keyword>
<evidence type="ECO:0000313" key="3">
    <source>
        <dbReference type="Proteomes" id="UP000198852"/>
    </source>
</evidence>
<proteinExistence type="predicted"/>
<protein>
    <submittedName>
        <fullName evidence="2">Uncharacterized protein</fullName>
    </submittedName>
</protein>
<dbReference type="AlphaFoldDB" id="A0A1I6NXP5"/>
<organism evidence="2 3">
    <name type="scientific">Saccharopolyspora flava</name>
    <dbReference type="NCBI Taxonomy" id="95161"/>
    <lineage>
        <taxon>Bacteria</taxon>
        <taxon>Bacillati</taxon>
        <taxon>Actinomycetota</taxon>
        <taxon>Actinomycetes</taxon>
        <taxon>Pseudonocardiales</taxon>
        <taxon>Pseudonocardiaceae</taxon>
        <taxon>Saccharopolyspora</taxon>
    </lineage>
</organism>
<evidence type="ECO:0000313" key="2">
    <source>
        <dbReference type="EMBL" id="SFS32655.1"/>
    </source>
</evidence>
<dbReference type="RefSeq" id="WP_175547890.1">
    <property type="nucleotide sequence ID" value="NZ_FOZX01000001.1"/>
</dbReference>